<protein>
    <submittedName>
        <fullName evidence="2">Uncharacterized protein</fullName>
    </submittedName>
</protein>
<proteinExistence type="predicted"/>
<feature type="region of interest" description="Disordered" evidence="1">
    <location>
        <begin position="452"/>
        <end position="669"/>
    </location>
</feature>
<dbReference type="AlphaFoldDB" id="A0A167QPW0"/>
<feature type="compositionally biased region" description="Pro residues" evidence="1">
    <location>
        <begin position="500"/>
        <end position="512"/>
    </location>
</feature>
<gene>
    <name evidence="2" type="ORF">CALVIDRAFT_533778</name>
</gene>
<dbReference type="OrthoDB" id="10604106at2759"/>
<feature type="compositionally biased region" description="Basic residues" evidence="1">
    <location>
        <begin position="567"/>
        <end position="576"/>
    </location>
</feature>
<dbReference type="EMBL" id="KV417270">
    <property type="protein sequence ID" value="KZP00129.1"/>
    <property type="molecule type" value="Genomic_DNA"/>
</dbReference>
<feature type="region of interest" description="Disordered" evidence="1">
    <location>
        <begin position="184"/>
        <end position="210"/>
    </location>
</feature>
<feature type="compositionally biased region" description="Low complexity" evidence="1">
    <location>
        <begin position="358"/>
        <end position="373"/>
    </location>
</feature>
<feature type="compositionally biased region" description="Basic and acidic residues" evidence="1">
    <location>
        <begin position="390"/>
        <end position="399"/>
    </location>
</feature>
<feature type="compositionally biased region" description="Low complexity" evidence="1">
    <location>
        <begin position="184"/>
        <end position="193"/>
    </location>
</feature>
<accession>A0A167QPW0</accession>
<feature type="compositionally biased region" description="Low complexity" evidence="1">
    <location>
        <begin position="466"/>
        <end position="478"/>
    </location>
</feature>
<feature type="compositionally biased region" description="Basic residues" evidence="1">
    <location>
        <begin position="135"/>
        <end position="145"/>
    </location>
</feature>
<evidence type="ECO:0000313" key="2">
    <source>
        <dbReference type="EMBL" id="KZP00129.1"/>
    </source>
</evidence>
<evidence type="ECO:0000256" key="1">
    <source>
        <dbReference type="SAM" id="MobiDB-lite"/>
    </source>
</evidence>
<keyword evidence="3" id="KW-1185">Reference proteome</keyword>
<feature type="compositionally biased region" description="Polar residues" evidence="1">
    <location>
        <begin position="260"/>
        <end position="273"/>
    </location>
</feature>
<sequence length="669" mass="73461">MEDDAPPLAPIPRRMSTAPLSPLTSPPMPRAHRPARSAGSRYSTGSSITSLPEYTTSPPARTYGKSFTAMQDVWPPPMEDTDPLPDYKSPPPTRTYHQTRSSIAKVGVSLDIPPPAPEDTNPEPFATQFTALSPRNRRVGHRRHTSTSTWRSAESADEELDSRLDQLVERSVAALEISNHLLSHSISSSPTTPLDRPRSAETLRARRRERMSLPGTGRRWVDEHIMEEDEDEEAWEESTFTGSLPEQSYLSTAYRPQLPRMSSHSSLVRSPSEPSLDGYQFPRPQHPYGPSHQFPERASPVPSIPRSDTRTPTRPAPLNLSSADLGAPQVSTPSFHPSTPAYKLVSEIVSREALQRRTPSGSQVSGSQPSTPQATTPGLPISRSSQSPTARRDSSADPPKHRRRGTLTASISVPQDIGKWIRSLEPRSSARLAEPAPTPAAVQEVVAPIPQRPKIINPQLPPSPPRTVVTMSTSPPSTGEEPVPLSRSISQLRAILSSQPAPPTPIAAPIPKRPQFRPMTPQVTSTALTRPPPTPRSESTPPHTDAVMAIARESPVPVPSPVPSAIRKFRASRHDRHVSFSPTPTEIPSRATSPPPDDPTLTTPAANKPSGWSLMNWLMPSQPISTHKETKKQKKKKDDDESAGMWRTRAWLQEGRQGWNERMADSWQV</sequence>
<feature type="compositionally biased region" description="Polar residues" evidence="1">
    <location>
        <begin position="40"/>
        <end position="59"/>
    </location>
</feature>
<feature type="compositionally biased region" description="Basic and acidic residues" evidence="1">
    <location>
        <begin position="195"/>
        <end position="204"/>
    </location>
</feature>
<organism evidence="2 3">
    <name type="scientific">Calocera viscosa (strain TUFC12733)</name>
    <dbReference type="NCBI Taxonomy" id="1330018"/>
    <lineage>
        <taxon>Eukaryota</taxon>
        <taxon>Fungi</taxon>
        <taxon>Dikarya</taxon>
        <taxon>Basidiomycota</taxon>
        <taxon>Agaricomycotina</taxon>
        <taxon>Dacrymycetes</taxon>
        <taxon>Dacrymycetales</taxon>
        <taxon>Dacrymycetaceae</taxon>
        <taxon>Calocera</taxon>
    </lineage>
</organism>
<name>A0A167QPW0_CALVF</name>
<feature type="compositionally biased region" description="Polar residues" evidence="1">
    <location>
        <begin position="487"/>
        <end position="499"/>
    </location>
</feature>
<feature type="compositionally biased region" description="Polar residues" evidence="1">
    <location>
        <begin position="238"/>
        <end position="251"/>
    </location>
</feature>
<dbReference type="Proteomes" id="UP000076738">
    <property type="component" value="Unassembled WGS sequence"/>
</dbReference>
<evidence type="ECO:0000313" key="3">
    <source>
        <dbReference type="Proteomes" id="UP000076738"/>
    </source>
</evidence>
<reference evidence="2 3" key="1">
    <citation type="journal article" date="2016" name="Mol. Biol. Evol.">
        <title>Comparative Genomics of Early-Diverging Mushroom-Forming Fungi Provides Insights into the Origins of Lignocellulose Decay Capabilities.</title>
        <authorList>
            <person name="Nagy L.G."/>
            <person name="Riley R."/>
            <person name="Tritt A."/>
            <person name="Adam C."/>
            <person name="Daum C."/>
            <person name="Floudas D."/>
            <person name="Sun H."/>
            <person name="Yadav J.S."/>
            <person name="Pangilinan J."/>
            <person name="Larsson K.H."/>
            <person name="Matsuura K."/>
            <person name="Barry K."/>
            <person name="Labutti K."/>
            <person name="Kuo R."/>
            <person name="Ohm R.A."/>
            <person name="Bhattacharya S.S."/>
            <person name="Shirouzu T."/>
            <person name="Yoshinaga Y."/>
            <person name="Martin F.M."/>
            <person name="Grigoriev I.V."/>
            <person name="Hibbett D.S."/>
        </authorList>
    </citation>
    <scope>NUCLEOTIDE SEQUENCE [LARGE SCALE GENOMIC DNA]</scope>
    <source>
        <strain evidence="2 3">TUFC12733</strain>
    </source>
</reference>
<feature type="region of interest" description="Disordered" evidence="1">
    <location>
        <begin position="228"/>
        <end position="418"/>
    </location>
</feature>
<feature type="region of interest" description="Disordered" evidence="1">
    <location>
        <begin position="1"/>
        <end position="159"/>
    </location>
</feature>